<dbReference type="EMBL" id="VZBQ01000056">
    <property type="protein sequence ID" value="MQN89313.1"/>
    <property type="molecule type" value="Genomic_DNA"/>
</dbReference>
<gene>
    <name evidence="1" type="ORF">F7D59_05450</name>
</gene>
<dbReference type="InterPro" id="IPR042278">
    <property type="entry name" value="Mfa-like_1_N"/>
</dbReference>
<dbReference type="PROSITE" id="PS51257">
    <property type="entry name" value="PROKAR_LIPOPROTEIN"/>
    <property type="match status" value="1"/>
</dbReference>
<accession>A0A646HJJ0</accession>
<protein>
    <submittedName>
        <fullName evidence="1">Fimbrillin family protein</fullName>
    </submittedName>
</protein>
<evidence type="ECO:0000313" key="2">
    <source>
        <dbReference type="Proteomes" id="UP000420635"/>
    </source>
</evidence>
<dbReference type="Gene3D" id="2.60.40.2620">
    <property type="entry name" value="Fimbrillin-like"/>
    <property type="match status" value="1"/>
</dbReference>
<organism evidence="1 2">
    <name type="scientific">Segatella copri</name>
    <dbReference type="NCBI Taxonomy" id="165179"/>
    <lineage>
        <taxon>Bacteria</taxon>
        <taxon>Pseudomonadati</taxon>
        <taxon>Bacteroidota</taxon>
        <taxon>Bacteroidia</taxon>
        <taxon>Bacteroidales</taxon>
        <taxon>Prevotellaceae</taxon>
        <taxon>Segatella</taxon>
    </lineage>
</organism>
<dbReference type="CDD" id="cd13120">
    <property type="entry name" value="BF2867_like_N"/>
    <property type="match status" value="1"/>
</dbReference>
<reference evidence="2" key="1">
    <citation type="submission" date="2019-09" db="EMBL/GenBank/DDBJ databases">
        <title>Distinct polysaccharide growth profiles of human intestinal Prevotella copri isolates.</title>
        <authorList>
            <person name="Fehlner-Peach H."/>
            <person name="Magnabosco C."/>
            <person name="Raghavan V."/>
            <person name="Scher J.U."/>
            <person name="Tett A."/>
            <person name="Cox L.M."/>
            <person name="Gottsegen C."/>
            <person name="Watters A."/>
            <person name="Wiltshire- Gordon J.D."/>
            <person name="Segata N."/>
            <person name="Bonneau R."/>
            <person name="Littman D.R."/>
        </authorList>
    </citation>
    <scope>NUCLEOTIDE SEQUENCE [LARGE SCALE GENOMIC DNA]</scope>
    <source>
        <strain evidence="2">iP54</strain>
    </source>
</reference>
<dbReference type="AlphaFoldDB" id="A0A646HJJ0"/>
<sequence length="329" mass="35957">MKVIQFFAITAMAAAMFTSCSNDEELVQSNFPSDNIIRVTAGVNNAKTRGNEANGSLLDKDFLLTIVNKTADKYTYINKQFSKTAGEWKCSETLLWQNATTLVDIAAFAPAQTTVFDNVYKNDAFQSFAYSVAADQTDGSANNDLLYYYKKDFNPGDELVDKKLNLQFNHAFSMIDIVVTLGTQFNVPNIPSETPITEVTVEGTKLEADVNVTNETGIVTVKESAKATVITATKGAFTSVNNDVKKSCTSKFSCIAIPQTIAAKTFKIILNVNGKFYEWTLADAITLKSGYKYTINLTMGNDVALTNSESFTAKPWTASEDSGSSIETE</sequence>
<dbReference type="Pfam" id="PF13149">
    <property type="entry name" value="Mfa_like_1"/>
    <property type="match status" value="1"/>
</dbReference>
<name>A0A646HJJ0_9BACT</name>
<dbReference type="InterPro" id="IPR025049">
    <property type="entry name" value="Mfa-like_1"/>
</dbReference>
<dbReference type="Proteomes" id="UP000420635">
    <property type="component" value="Unassembled WGS sequence"/>
</dbReference>
<evidence type="ECO:0000313" key="1">
    <source>
        <dbReference type="EMBL" id="MQN89313.1"/>
    </source>
</evidence>
<proteinExistence type="predicted"/>
<dbReference type="CDD" id="cd13121">
    <property type="entry name" value="BF2867_like_C"/>
    <property type="match status" value="1"/>
</dbReference>
<comment type="caution">
    <text evidence="1">The sequence shown here is derived from an EMBL/GenBank/DDBJ whole genome shotgun (WGS) entry which is preliminary data.</text>
</comment>
<dbReference type="Gene3D" id="2.60.40.2630">
    <property type="match status" value="1"/>
</dbReference>
<dbReference type="RefSeq" id="WP_153113455.1">
    <property type="nucleotide sequence ID" value="NZ_VZAS01000120.1"/>
</dbReference>